<dbReference type="Proteomes" id="UP000191518">
    <property type="component" value="Unassembled WGS sequence"/>
</dbReference>
<evidence type="ECO:0000313" key="4">
    <source>
        <dbReference type="Proteomes" id="UP000191518"/>
    </source>
</evidence>
<keyword evidence="2" id="KW-0812">Transmembrane</keyword>
<evidence type="ECO:0000313" key="3">
    <source>
        <dbReference type="EMBL" id="OQE08365.1"/>
    </source>
</evidence>
<feature type="region of interest" description="Disordered" evidence="1">
    <location>
        <begin position="318"/>
        <end position="351"/>
    </location>
</feature>
<comment type="caution">
    <text evidence="3">The sequence shown here is derived from an EMBL/GenBank/DDBJ whole genome shotgun (WGS) entry which is preliminary data.</text>
</comment>
<dbReference type="AlphaFoldDB" id="A0A1V6S2U1"/>
<name>A0A1V6S2U1_9EURO</name>
<dbReference type="EMBL" id="MDYP01000010">
    <property type="protein sequence ID" value="OQE08365.1"/>
    <property type="molecule type" value="Genomic_DNA"/>
</dbReference>
<organism evidence="3 4">
    <name type="scientific">Penicillium vulpinum</name>
    <dbReference type="NCBI Taxonomy" id="29845"/>
    <lineage>
        <taxon>Eukaryota</taxon>
        <taxon>Fungi</taxon>
        <taxon>Dikarya</taxon>
        <taxon>Ascomycota</taxon>
        <taxon>Pezizomycotina</taxon>
        <taxon>Eurotiomycetes</taxon>
        <taxon>Eurotiomycetidae</taxon>
        <taxon>Eurotiales</taxon>
        <taxon>Aspergillaceae</taxon>
        <taxon>Penicillium</taxon>
    </lineage>
</organism>
<proteinExistence type="predicted"/>
<reference evidence="4" key="1">
    <citation type="journal article" date="2017" name="Nat. Microbiol.">
        <title>Global analysis of biosynthetic gene clusters reveals vast potential of secondary metabolite production in Penicillium species.</title>
        <authorList>
            <person name="Nielsen J.C."/>
            <person name="Grijseels S."/>
            <person name="Prigent S."/>
            <person name="Ji B."/>
            <person name="Dainat J."/>
            <person name="Nielsen K.F."/>
            <person name="Frisvad J.C."/>
            <person name="Workman M."/>
            <person name="Nielsen J."/>
        </authorList>
    </citation>
    <scope>NUCLEOTIDE SEQUENCE [LARGE SCALE GENOMIC DNA]</scope>
    <source>
        <strain evidence="4">IBT 29486</strain>
    </source>
</reference>
<sequence>MLDKLVPAAVFAGLSTIGLWHSVPLTGITPSNSIVWRTLSSFEIAYTIHGLRRVHPFVFPHDDAVSEHDLLLQFSLDSQQYKNARLALKHSAEAASLQINIPGVTESISNTSDTVMPISFELNNSSDTVMPTSFELNDSSVAAQSEQGPQQPNQANNDNSMLYFTILGSLFIIICALQLMGLVTAGRIRESVEDMHHDYLNRMKGIQERFSILVLEIRELRRENEQIRPIFVQLAQAIGDSSNDLQRCLMHIVGMMEDKYTSSMMEIDSKLEEVSLQHQDLMKNTESFPQIPRQLAWINILIAKTMSADILDELRMDQPGFDLNPTPEQMNEASDQKGKGVPVQRNGQKVA</sequence>
<keyword evidence="4" id="KW-1185">Reference proteome</keyword>
<keyword evidence="2" id="KW-0472">Membrane</keyword>
<protein>
    <submittedName>
        <fullName evidence="3">Uncharacterized protein</fullName>
    </submittedName>
</protein>
<gene>
    <name evidence="3" type="ORF">PENVUL_c010G07557</name>
</gene>
<dbReference type="OrthoDB" id="4330676at2759"/>
<dbReference type="STRING" id="29845.A0A1V6S2U1"/>
<feature type="transmembrane region" description="Helical" evidence="2">
    <location>
        <begin position="161"/>
        <end position="185"/>
    </location>
</feature>
<accession>A0A1V6S2U1</accession>
<evidence type="ECO:0000256" key="1">
    <source>
        <dbReference type="SAM" id="MobiDB-lite"/>
    </source>
</evidence>
<evidence type="ECO:0000256" key="2">
    <source>
        <dbReference type="SAM" id="Phobius"/>
    </source>
</evidence>
<keyword evidence="2" id="KW-1133">Transmembrane helix</keyword>